<gene>
    <name evidence="1" type="ORF">Metlim_2383</name>
</gene>
<keyword evidence="2" id="KW-1185">Reference proteome</keyword>
<protein>
    <submittedName>
        <fullName evidence="1">Uncharacterized protein</fullName>
    </submittedName>
</protein>
<reference evidence="1 2" key="1">
    <citation type="submission" date="2011-10" db="EMBL/GenBank/DDBJ databases">
        <title>The Improved High-Quality Draft genome of Methanoplanus limicola DSM 2279.</title>
        <authorList>
            <consortium name="US DOE Joint Genome Institute (JGI-PGF)"/>
            <person name="Lucas S."/>
            <person name="Copeland A."/>
            <person name="Lapidus A."/>
            <person name="Glavina del Rio T."/>
            <person name="Dalin E."/>
            <person name="Tice H."/>
            <person name="Bruce D."/>
            <person name="Goodwin L."/>
            <person name="Pitluck S."/>
            <person name="Peters L."/>
            <person name="Mikhailova N."/>
            <person name="Lu M."/>
            <person name="Kyrpides N."/>
            <person name="Mavromatis K."/>
            <person name="Ivanova N."/>
            <person name="Markowitz V."/>
            <person name="Cheng J.-F."/>
            <person name="Hugenholtz P."/>
            <person name="Woyke T."/>
            <person name="Wu D."/>
            <person name="Wirth R."/>
            <person name="Brambilla E.-M."/>
            <person name="Klenk H.-P."/>
            <person name="Eisen J.A."/>
        </authorList>
    </citation>
    <scope>NUCLEOTIDE SEQUENCE [LARGE SCALE GENOMIC DNA]</scope>
    <source>
        <strain evidence="1 2">DSM 2279</strain>
    </source>
</reference>
<dbReference type="Proteomes" id="UP000005741">
    <property type="component" value="Chromosome"/>
</dbReference>
<dbReference type="AlphaFoldDB" id="H1Z2N1"/>
<name>H1Z2N1_9EURY</name>
<sequence>MLDLKLPGYLQSTQADYYQNLITEFVNSPYAICKISIIALPEIIREELLSGEWRSPEEIIREEAEQMLSSGQDYIRQKYYSGDENV</sequence>
<proteinExistence type="predicted"/>
<dbReference type="EMBL" id="CM001436">
    <property type="protein sequence ID" value="EHQ36434.1"/>
    <property type="molecule type" value="Genomic_DNA"/>
</dbReference>
<evidence type="ECO:0000313" key="2">
    <source>
        <dbReference type="Proteomes" id="UP000005741"/>
    </source>
</evidence>
<organism evidence="1 2">
    <name type="scientific">Methanoplanus limicola DSM 2279</name>
    <dbReference type="NCBI Taxonomy" id="937775"/>
    <lineage>
        <taxon>Archaea</taxon>
        <taxon>Methanobacteriati</taxon>
        <taxon>Methanobacteriota</taxon>
        <taxon>Stenosarchaea group</taxon>
        <taxon>Methanomicrobia</taxon>
        <taxon>Methanomicrobiales</taxon>
        <taxon>Methanomicrobiaceae</taxon>
        <taxon>Methanoplanus</taxon>
    </lineage>
</organism>
<dbReference type="HOGENOM" id="CLU_2490485_0_0_2"/>
<dbReference type="STRING" id="937775.Metlim_2383"/>
<dbReference type="RefSeq" id="WP_004078701.1">
    <property type="nucleotide sequence ID" value="NZ_CM001436.1"/>
</dbReference>
<evidence type="ECO:0000313" key="1">
    <source>
        <dbReference type="EMBL" id="EHQ36434.1"/>
    </source>
</evidence>
<accession>H1Z2N1</accession>
<dbReference type="InParanoid" id="H1Z2N1"/>